<dbReference type="Pfam" id="PF01554">
    <property type="entry name" value="MatE"/>
    <property type="match status" value="1"/>
</dbReference>
<dbReference type="InterPro" id="IPR002528">
    <property type="entry name" value="MATE_fam"/>
</dbReference>
<protein>
    <recommendedName>
        <fullName evidence="4">Polysaccharide biosynthesis protein C-terminal domain-containing protein</fullName>
    </recommendedName>
</protein>
<feature type="transmembrane region" description="Helical" evidence="2">
    <location>
        <begin position="37"/>
        <end position="59"/>
    </location>
</feature>
<feature type="non-terminal residue" evidence="3">
    <location>
        <position position="246"/>
    </location>
</feature>
<dbReference type="NCBIfam" id="TIGR00797">
    <property type="entry name" value="matE"/>
    <property type="match status" value="1"/>
</dbReference>
<keyword evidence="1" id="KW-0813">Transport</keyword>
<gene>
    <name evidence="3" type="ORF">S06H3_52621</name>
</gene>
<dbReference type="EMBL" id="BARV01033480">
    <property type="protein sequence ID" value="GAI50728.1"/>
    <property type="molecule type" value="Genomic_DNA"/>
</dbReference>
<feature type="transmembrane region" description="Helical" evidence="2">
    <location>
        <begin position="79"/>
        <end position="108"/>
    </location>
</feature>
<feature type="non-terminal residue" evidence="3">
    <location>
        <position position="1"/>
    </location>
</feature>
<keyword evidence="2" id="KW-0812">Transmembrane</keyword>
<keyword evidence="2" id="KW-1133">Transmembrane helix</keyword>
<organism evidence="3">
    <name type="scientific">marine sediment metagenome</name>
    <dbReference type="NCBI Taxonomy" id="412755"/>
    <lineage>
        <taxon>unclassified sequences</taxon>
        <taxon>metagenomes</taxon>
        <taxon>ecological metagenomes</taxon>
    </lineage>
</organism>
<evidence type="ECO:0000313" key="3">
    <source>
        <dbReference type="EMBL" id="GAI50728.1"/>
    </source>
</evidence>
<dbReference type="InterPro" id="IPR050222">
    <property type="entry name" value="MATE_MdtK"/>
</dbReference>
<accession>X1P4F0</accession>
<reference evidence="3" key="1">
    <citation type="journal article" date="2014" name="Front. Microbiol.">
        <title>High frequency of phylogenetically diverse reductive dehalogenase-homologous genes in deep subseafloor sedimentary metagenomes.</title>
        <authorList>
            <person name="Kawai M."/>
            <person name="Futagami T."/>
            <person name="Toyoda A."/>
            <person name="Takaki Y."/>
            <person name="Nishi S."/>
            <person name="Hori S."/>
            <person name="Arai W."/>
            <person name="Tsubouchi T."/>
            <person name="Morono Y."/>
            <person name="Uchiyama I."/>
            <person name="Ito T."/>
            <person name="Fujiyama A."/>
            <person name="Inagaki F."/>
            <person name="Takami H."/>
        </authorList>
    </citation>
    <scope>NUCLEOTIDE SEQUENCE</scope>
    <source>
        <strain evidence="3">Expedition CK06-06</strain>
    </source>
</reference>
<feature type="transmembrane region" description="Helical" evidence="2">
    <location>
        <begin position="114"/>
        <end position="138"/>
    </location>
</feature>
<name>X1P4F0_9ZZZZ</name>
<sequence>GDMKTPMKIMLVATIINIILDPLLIFGIGFFPRLEVQGAAIATVIAKCVSFLFGFIILIKGKSGIKLKIFKKWHLEAKIIKTILSVGIPVGISYGLMAFSSMAVFRIVSSFSEYALAALGIGIRILQLASLPVVSIGIATTTLIGQSLGARNLKKTMQIGHVSILFSTVIMVFFGIVFIANAKLLFSIFTQNYQVINYGIQFIQIVSLYLVFVGIIMSLTGVFRGAGDTLPPMFAGLFKLALFIIL</sequence>
<feature type="transmembrane region" description="Helical" evidence="2">
    <location>
        <begin position="9"/>
        <end position="31"/>
    </location>
</feature>
<dbReference type="GO" id="GO:0005886">
    <property type="term" value="C:plasma membrane"/>
    <property type="evidence" value="ECO:0007669"/>
    <property type="project" value="TreeGrafter"/>
</dbReference>
<dbReference type="PANTHER" id="PTHR43298">
    <property type="entry name" value="MULTIDRUG RESISTANCE PROTEIN NORM-RELATED"/>
    <property type="match status" value="1"/>
</dbReference>
<feature type="transmembrane region" description="Helical" evidence="2">
    <location>
        <begin position="200"/>
        <end position="223"/>
    </location>
</feature>
<comment type="caution">
    <text evidence="3">The sequence shown here is derived from an EMBL/GenBank/DDBJ whole genome shotgun (WGS) entry which is preliminary data.</text>
</comment>
<dbReference type="AlphaFoldDB" id="X1P4F0"/>
<evidence type="ECO:0008006" key="4">
    <source>
        <dbReference type="Google" id="ProtNLM"/>
    </source>
</evidence>
<keyword evidence="2" id="KW-0472">Membrane</keyword>
<feature type="transmembrane region" description="Helical" evidence="2">
    <location>
        <begin position="159"/>
        <end position="180"/>
    </location>
</feature>
<dbReference type="GO" id="GO:0015297">
    <property type="term" value="F:antiporter activity"/>
    <property type="evidence" value="ECO:0007669"/>
    <property type="project" value="InterPro"/>
</dbReference>
<dbReference type="GO" id="GO:0042910">
    <property type="term" value="F:xenobiotic transmembrane transporter activity"/>
    <property type="evidence" value="ECO:0007669"/>
    <property type="project" value="InterPro"/>
</dbReference>
<evidence type="ECO:0000256" key="2">
    <source>
        <dbReference type="SAM" id="Phobius"/>
    </source>
</evidence>
<dbReference type="PANTHER" id="PTHR43298:SF2">
    <property type="entry name" value="FMN_FAD EXPORTER YEEO-RELATED"/>
    <property type="match status" value="1"/>
</dbReference>
<proteinExistence type="predicted"/>
<evidence type="ECO:0000256" key="1">
    <source>
        <dbReference type="ARBA" id="ARBA00022448"/>
    </source>
</evidence>